<keyword evidence="10" id="KW-0472">Membrane</keyword>
<evidence type="ECO:0000256" key="5">
    <source>
        <dbReference type="ARBA" id="ARBA00022553"/>
    </source>
</evidence>
<dbReference type="SMART" id="SM00065">
    <property type="entry name" value="GAF"/>
    <property type="match status" value="2"/>
</dbReference>
<dbReference type="PANTHER" id="PTHR43047">
    <property type="entry name" value="TWO-COMPONENT HISTIDINE PROTEIN KINASE"/>
    <property type="match status" value="1"/>
</dbReference>
<dbReference type="Gene3D" id="3.30.565.10">
    <property type="entry name" value="Histidine kinase-like ATPase, C-terminal domain"/>
    <property type="match status" value="1"/>
</dbReference>
<dbReference type="Pfam" id="PF00512">
    <property type="entry name" value="HisKA"/>
    <property type="match status" value="1"/>
</dbReference>
<name>A0A2W4VZD3_9CYAN</name>
<keyword evidence="8" id="KW-0902">Two-component regulatory system</keyword>
<dbReference type="Pfam" id="PF08448">
    <property type="entry name" value="PAS_4"/>
    <property type="match status" value="1"/>
</dbReference>
<evidence type="ECO:0000256" key="9">
    <source>
        <dbReference type="ARBA" id="ARBA00074306"/>
    </source>
</evidence>
<feature type="domain" description="PAC" evidence="13">
    <location>
        <begin position="389"/>
        <end position="441"/>
    </location>
</feature>
<dbReference type="EMBL" id="QBML01000029">
    <property type="protein sequence ID" value="PZO37666.1"/>
    <property type="molecule type" value="Genomic_DNA"/>
</dbReference>
<dbReference type="InterPro" id="IPR036890">
    <property type="entry name" value="HATPase_C_sf"/>
</dbReference>
<dbReference type="PRINTS" id="PR00344">
    <property type="entry name" value="BCTRLSENSOR"/>
</dbReference>
<evidence type="ECO:0000259" key="12">
    <source>
        <dbReference type="PROSITE" id="PS50112"/>
    </source>
</evidence>
<dbReference type="InterPro" id="IPR029016">
    <property type="entry name" value="GAF-like_dom_sf"/>
</dbReference>
<dbReference type="SMART" id="SM00387">
    <property type="entry name" value="HATPase_c"/>
    <property type="match status" value="1"/>
</dbReference>
<feature type="domain" description="HAMP" evidence="14">
    <location>
        <begin position="73"/>
        <end position="125"/>
    </location>
</feature>
<keyword evidence="7 15" id="KW-0418">Kinase</keyword>
<dbReference type="SUPFAM" id="SSF55785">
    <property type="entry name" value="PYP-like sensor domain (PAS domain)"/>
    <property type="match status" value="1"/>
</dbReference>
<dbReference type="PROSITE" id="PS50112">
    <property type="entry name" value="PAS"/>
    <property type="match status" value="1"/>
</dbReference>
<dbReference type="Pfam" id="PF02518">
    <property type="entry name" value="HATPase_c"/>
    <property type="match status" value="1"/>
</dbReference>
<evidence type="ECO:0000256" key="10">
    <source>
        <dbReference type="SAM" id="Phobius"/>
    </source>
</evidence>
<evidence type="ECO:0000313" key="15">
    <source>
        <dbReference type="EMBL" id="PZO37666.1"/>
    </source>
</evidence>
<dbReference type="CDD" id="cd00130">
    <property type="entry name" value="PAS"/>
    <property type="match status" value="1"/>
</dbReference>
<dbReference type="Gene3D" id="3.30.450.20">
    <property type="entry name" value="PAS domain"/>
    <property type="match status" value="1"/>
</dbReference>
<sequence>MTNANLPRRESLVNRLIFGLTTSTSLLATATLILLLHIQQGTPELEAFTTWLAIVILSAGLGSGLFLAISIVRSIQPPLTELSEAAEELSTGNLSARSQLNRADEIGEFAKVFNRMAAHLESKNATLEARDIQFALQALDRVLVNTTDQHKLIKASLEEICKLTGAQLGSIYLWETPSSRPEGCLVLSAEWGYKTSQALTEITLGEGIVGQAGQLEEVIIWEGDRLKGQTLVYRTPVGDLLPQSLSAYPLMLRQSLVGVLFLGSLTPLSERGRNILQSIGRRLATAISNAQSIETIARQREELTTVFEQLADGVLLSDPAGRILKINSAGRKILSFNALPSANGVPASPVIAKSMEEIVKQFDIKHQDGEPVDLANLVVFRAMSTGEVVEDQVVLRQPEGNEIILSTKAAPLVGSESELIGSVMILRDVTEQRYRDKVMQETNKIMIEQQKRMGILQRLTNLINQQLQDLDVLLESVVEAAGDAIMWAEVCVLALYNPKENKLILSAAKGLPDDFPLQESFELDAPNLIAQVFKEGIPIEIKAGESRLVESLPVKSALCVPIESSRSGRLGVLAIGHFHLERASSREDLNLLASFGVQAAIAIGNAQLINQIEAQNAQLLEATQLKSQFLANMSHELRTPMNAIIGFSQVLLRQRRDALSSSQVDMVERILRNGKNLLDLINDILDLSKIEAGKMESHPELFNLDELIHHTCESLQPLASIKSLNFVFQNHIGSCAIYHDSIRIKQVITNLVSNAIKFTDVGEVCIELKYAETSGEKSAISSTEVLSDDNNSLTEESQVSPLATSNILISVRDTGIGIEPEFQRTIFEQFRQVDQSSTRKHGGTGLGLAITEQLVILMGGSIHVESVVNQGSIFTVELPPRLHRTQDN</sequence>
<dbReference type="SUPFAM" id="SSF158472">
    <property type="entry name" value="HAMP domain-like"/>
    <property type="match status" value="1"/>
</dbReference>
<keyword evidence="10" id="KW-1133">Transmembrane helix</keyword>
<proteinExistence type="inferred from homology"/>
<evidence type="ECO:0000256" key="1">
    <source>
        <dbReference type="ARBA" id="ARBA00000085"/>
    </source>
</evidence>
<evidence type="ECO:0000259" key="13">
    <source>
        <dbReference type="PROSITE" id="PS50113"/>
    </source>
</evidence>
<dbReference type="Pfam" id="PF01590">
    <property type="entry name" value="GAF"/>
    <property type="match status" value="1"/>
</dbReference>
<dbReference type="SMART" id="SM00304">
    <property type="entry name" value="HAMP"/>
    <property type="match status" value="1"/>
</dbReference>
<dbReference type="Gene3D" id="6.10.340.10">
    <property type="match status" value="1"/>
</dbReference>
<dbReference type="SUPFAM" id="SSF55781">
    <property type="entry name" value="GAF domain-like"/>
    <property type="match status" value="2"/>
</dbReference>
<dbReference type="InterPro" id="IPR004358">
    <property type="entry name" value="Sig_transdc_His_kin-like_C"/>
</dbReference>
<dbReference type="PROSITE" id="PS50109">
    <property type="entry name" value="HIS_KIN"/>
    <property type="match status" value="1"/>
</dbReference>
<dbReference type="GO" id="GO:0000155">
    <property type="term" value="F:phosphorelay sensor kinase activity"/>
    <property type="evidence" value="ECO:0007669"/>
    <property type="project" value="InterPro"/>
</dbReference>
<keyword evidence="10" id="KW-0812">Transmembrane</keyword>
<dbReference type="CDD" id="cd00082">
    <property type="entry name" value="HisKA"/>
    <property type="match status" value="1"/>
</dbReference>
<accession>A0A2W4VZD3</accession>
<reference evidence="15 16" key="1">
    <citation type="submission" date="2018-04" db="EMBL/GenBank/DDBJ databases">
        <authorList>
            <person name="Go L.Y."/>
            <person name="Mitchell J.A."/>
        </authorList>
    </citation>
    <scope>NUCLEOTIDE SEQUENCE [LARGE SCALE GENOMIC DNA]</scope>
    <source>
        <strain evidence="15">ULC066bin1</strain>
    </source>
</reference>
<dbReference type="InterPro" id="IPR005467">
    <property type="entry name" value="His_kinase_dom"/>
</dbReference>
<dbReference type="InterPro" id="IPR003660">
    <property type="entry name" value="HAMP_dom"/>
</dbReference>
<dbReference type="CDD" id="cd16922">
    <property type="entry name" value="HATPase_EvgS-ArcB-TorS-like"/>
    <property type="match status" value="1"/>
</dbReference>
<feature type="transmembrane region" description="Helical" evidence="10">
    <location>
        <begin position="16"/>
        <end position="36"/>
    </location>
</feature>
<evidence type="ECO:0000259" key="11">
    <source>
        <dbReference type="PROSITE" id="PS50109"/>
    </source>
</evidence>
<evidence type="ECO:0000256" key="8">
    <source>
        <dbReference type="ARBA" id="ARBA00023012"/>
    </source>
</evidence>
<protein>
    <recommendedName>
        <fullName evidence="9">Circadian input-output histidine kinase CikA</fullName>
        <ecNumber evidence="4">2.7.13.3</ecNumber>
    </recommendedName>
</protein>
<dbReference type="EC" id="2.7.13.3" evidence="4"/>
<dbReference type="AlphaFoldDB" id="A0A2W4VZD3"/>
<feature type="domain" description="PAS" evidence="12">
    <location>
        <begin position="299"/>
        <end position="337"/>
    </location>
</feature>
<reference evidence="15 16" key="2">
    <citation type="submission" date="2018-06" db="EMBL/GenBank/DDBJ databases">
        <title>Metagenomic assembly of (sub)arctic Cyanobacteria and their associated microbiome from non-axenic cultures.</title>
        <authorList>
            <person name="Baurain D."/>
        </authorList>
    </citation>
    <scope>NUCLEOTIDE SEQUENCE [LARGE SCALE GENOMIC DNA]</scope>
    <source>
        <strain evidence="15">ULC066bin1</strain>
    </source>
</reference>
<evidence type="ECO:0000256" key="4">
    <source>
        <dbReference type="ARBA" id="ARBA00012438"/>
    </source>
</evidence>
<dbReference type="Proteomes" id="UP000249467">
    <property type="component" value="Unassembled WGS sequence"/>
</dbReference>
<evidence type="ECO:0000256" key="2">
    <source>
        <dbReference type="ARBA" id="ARBA00004370"/>
    </source>
</evidence>
<dbReference type="FunFam" id="3.30.565.10:FF:000010">
    <property type="entry name" value="Sensor histidine kinase RcsC"/>
    <property type="match status" value="1"/>
</dbReference>
<organism evidence="15 16">
    <name type="scientific">Pseudanabaena frigida</name>
    <dbReference type="NCBI Taxonomy" id="945775"/>
    <lineage>
        <taxon>Bacteria</taxon>
        <taxon>Bacillati</taxon>
        <taxon>Cyanobacteriota</taxon>
        <taxon>Cyanophyceae</taxon>
        <taxon>Pseudanabaenales</taxon>
        <taxon>Pseudanabaenaceae</taxon>
        <taxon>Pseudanabaena</taxon>
    </lineage>
</organism>
<dbReference type="SMART" id="SM00388">
    <property type="entry name" value="HisKA"/>
    <property type="match status" value="1"/>
</dbReference>
<dbReference type="InterPro" id="IPR013656">
    <property type="entry name" value="PAS_4"/>
</dbReference>
<dbReference type="Pfam" id="PF13492">
    <property type="entry name" value="GAF_3"/>
    <property type="match status" value="1"/>
</dbReference>
<dbReference type="InterPro" id="IPR035965">
    <property type="entry name" value="PAS-like_dom_sf"/>
</dbReference>
<keyword evidence="5" id="KW-0597">Phosphoprotein</keyword>
<dbReference type="CDD" id="cd06225">
    <property type="entry name" value="HAMP"/>
    <property type="match status" value="1"/>
</dbReference>
<feature type="domain" description="Histidine kinase" evidence="11">
    <location>
        <begin position="632"/>
        <end position="882"/>
    </location>
</feature>
<dbReference type="InterPro" id="IPR000014">
    <property type="entry name" value="PAS"/>
</dbReference>
<keyword evidence="6" id="KW-0808">Transferase</keyword>
<evidence type="ECO:0000256" key="3">
    <source>
        <dbReference type="ARBA" id="ARBA00006402"/>
    </source>
</evidence>
<dbReference type="InterPro" id="IPR036097">
    <property type="entry name" value="HisK_dim/P_sf"/>
</dbReference>
<gene>
    <name evidence="15" type="ORF">DCF19_18460</name>
</gene>
<dbReference type="Gene3D" id="3.30.450.40">
    <property type="match status" value="2"/>
</dbReference>
<dbReference type="InterPro" id="IPR003661">
    <property type="entry name" value="HisK_dim/P_dom"/>
</dbReference>
<dbReference type="Pfam" id="PF00672">
    <property type="entry name" value="HAMP"/>
    <property type="match status" value="1"/>
</dbReference>
<evidence type="ECO:0000256" key="7">
    <source>
        <dbReference type="ARBA" id="ARBA00022777"/>
    </source>
</evidence>
<comment type="similarity">
    <text evidence="3">In the N-terminal section; belongs to the phytochrome family.</text>
</comment>
<dbReference type="InterPro" id="IPR000700">
    <property type="entry name" value="PAS-assoc_C"/>
</dbReference>
<dbReference type="InterPro" id="IPR003018">
    <property type="entry name" value="GAF"/>
</dbReference>
<comment type="subcellular location">
    <subcellularLocation>
        <location evidence="2">Membrane</location>
    </subcellularLocation>
</comment>
<dbReference type="SUPFAM" id="SSF55874">
    <property type="entry name" value="ATPase domain of HSP90 chaperone/DNA topoisomerase II/histidine kinase"/>
    <property type="match status" value="1"/>
</dbReference>
<evidence type="ECO:0000259" key="14">
    <source>
        <dbReference type="PROSITE" id="PS50885"/>
    </source>
</evidence>
<dbReference type="PROSITE" id="PS50113">
    <property type="entry name" value="PAC"/>
    <property type="match status" value="1"/>
</dbReference>
<comment type="catalytic activity">
    <reaction evidence="1">
        <text>ATP + protein L-histidine = ADP + protein N-phospho-L-histidine.</text>
        <dbReference type="EC" id="2.7.13.3"/>
    </reaction>
</comment>
<dbReference type="InterPro" id="IPR003594">
    <property type="entry name" value="HATPase_dom"/>
</dbReference>
<evidence type="ECO:0000313" key="16">
    <source>
        <dbReference type="Proteomes" id="UP000249467"/>
    </source>
</evidence>
<comment type="caution">
    <text evidence="15">The sequence shown here is derived from an EMBL/GenBank/DDBJ whole genome shotgun (WGS) entry which is preliminary data.</text>
</comment>
<feature type="transmembrane region" description="Helical" evidence="10">
    <location>
        <begin position="48"/>
        <end position="72"/>
    </location>
</feature>
<evidence type="ECO:0000256" key="6">
    <source>
        <dbReference type="ARBA" id="ARBA00022679"/>
    </source>
</evidence>
<dbReference type="GO" id="GO:0016020">
    <property type="term" value="C:membrane"/>
    <property type="evidence" value="ECO:0007669"/>
    <property type="project" value="UniProtKB-SubCell"/>
</dbReference>
<dbReference type="SUPFAM" id="SSF47384">
    <property type="entry name" value="Homodimeric domain of signal transducing histidine kinase"/>
    <property type="match status" value="1"/>
</dbReference>
<dbReference type="PROSITE" id="PS50885">
    <property type="entry name" value="HAMP"/>
    <property type="match status" value="1"/>
</dbReference>
<dbReference type="Gene3D" id="1.10.287.130">
    <property type="match status" value="1"/>
</dbReference>